<dbReference type="AlphaFoldDB" id="A0AAW9JYM0"/>
<dbReference type="Proteomes" id="UP001290462">
    <property type="component" value="Unassembled WGS sequence"/>
</dbReference>
<organism evidence="1 2">
    <name type="scientific">Carnobacterium maltaromaticum</name>
    <name type="common">Carnobacterium piscicola</name>
    <dbReference type="NCBI Taxonomy" id="2751"/>
    <lineage>
        <taxon>Bacteria</taxon>
        <taxon>Bacillati</taxon>
        <taxon>Bacillota</taxon>
        <taxon>Bacilli</taxon>
        <taxon>Lactobacillales</taxon>
        <taxon>Carnobacteriaceae</taxon>
        <taxon>Carnobacterium</taxon>
    </lineage>
</organism>
<reference evidence="1" key="1">
    <citation type="submission" date="2023-08" db="EMBL/GenBank/DDBJ databases">
        <title>Genomic characterization of piscicolin 126 produced by Carnobacterium maltaromaticum CM22 strain isolated from salmon (Salmo salar).</title>
        <authorList>
            <person name="Gonzalez-Gragera E."/>
            <person name="Garcia-Lopez J.D."/>
            <person name="Teso-Perez C."/>
            <person name="Gimenez-Hernandez I."/>
            <person name="Peralta-Sanchez J.M."/>
            <person name="Valdivia E."/>
            <person name="Montalban-Lopez M."/>
            <person name="Martin-Platero A.M."/>
            <person name="Banos A."/>
            <person name="Martinez-Bueno M."/>
        </authorList>
    </citation>
    <scope>NUCLEOTIDE SEQUENCE</scope>
    <source>
        <strain evidence="1">CM22</strain>
    </source>
</reference>
<dbReference type="EMBL" id="JAVBVO010000003">
    <property type="protein sequence ID" value="MDZ5758730.1"/>
    <property type="molecule type" value="Genomic_DNA"/>
</dbReference>
<accession>A0AAW9JYM0</accession>
<dbReference type="RefSeq" id="WP_322808896.1">
    <property type="nucleotide sequence ID" value="NZ_JAVBVO010000003.1"/>
</dbReference>
<evidence type="ECO:0008006" key="3">
    <source>
        <dbReference type="Google" id="ProtNLM"/>
    </source>
</evidence>
<proteinExistence type="predicted"/>
<sequence length="90" mass="11060">MALDELVNELIEIKVNEKMHQLKSEMDLFKPFFKINILSDEIEKTPKWIRENLCTDELMKKKLVKKIGGEWHFRNPEIFKYLHDEWWLKK</sequence>
<name>A0AAW9JYM0_CARML</name>
<comment type="caution">
    <text evidence="1">The sequence shown here is derived from an EMBL/GenBank/DDBJ whole genome shotgun (WGS) entry which is preliminary data.</text>
</comment>
<protein>
    <recommendedName>
        <fullName evidence="3">DUF771 domain-containing protein</fullName>
    </recommendedName>
</protein>
<evidence type="ECO:0000313" key="2">
    <source>
        <dbReference type="Proteomes" id="UP001290462"/>
    </source>
</evidence>
<evidence type="ECO:0000313" key="1">
    <source>
        <dbReference type="EMBL" id="MDZ5758730.1"/>
    </source>
</evidence>
<gene>
    <name evidence="1" type="ORF">RAK27_08700</name>
</gene>